<evidence type="ECO:0000256" key="2">
    <source>
        <dbReference type="ARBA" id="ARBA00023002"/>
    </source>
</evidence>
<evidence type="ECO:0000313" key="3">
    <source>
        <dbReference type="EMBL" id="APZ92265.1"/>
    </source>
</evidence>
<dbReference type="GO" id="GO:0016491">
    <property type="term" value="F:oxidoreductase activity"/>
    <property type="evidence" value="ECO:0007669"/>
    <property type="project" value="UniProtKB-KW"/>
</dbReference>
<keyword evidence="2 3" id="KW-0560">Oxidoreductase</keyword>
<dbReference type="AlphaFoldDB" id="A0A1P8WDV8"/>
<name>A0A1P8WDV8_9PLAN</name>
<protein>
    <submittedName>
        <fullName evidence="3">Levodione reductase</fullName>
        <ecNumber evidence="3">1.1.1.-</ecNumber>
    </submittedName>
</protein>
<dbReference type="NCBIfam" id="NF004203">
    <property type="entry name" value="PRK05653.2-4"/>
    <property type="match status" value="1"/>
</dbReference>
<sequence>MQISLNGKVAWVTGGSSGVGKAIALEAARCGAKVAITALKQDKLNSVVDEIQQLGTEAMATVADVSQPDQVRDSVEAIINRFGRIDCVYANAGTNGKWAPLEDIGPDEWAQTIAVNLTGTYHTVHFALAHLRKAGGGSIVITSSVNGTRMFSNEGASAYASSKAGQLALGQMLALELAPSKIRVNVICPGAITSHIHERTEKENLDDIETPVIFPDGKIPLTSGKMGEAQQVANLAVFLASDSASHITGTPVWIDGAQSLLQG</sequence>
<evidence type="ECO:0000313" key="4">
    <source>
        <dbReference type="Proteomes" id="UP000187735"/>
    </source>
</evidence>
<comment type="similarity">
    <text evidence="1">Belongs to the short-chain dehydrogenases/reductases (SDR) family.</text>
</comment>
<dbReference type="Pfam" id="PF13561">
    <property type="entry name" value="adh_short_C2"/>
    <property type="match status" value="1"/>
</dbReference>
<dbReference type="PANTHER" id="PTHR24321:SF8">
    <property type="entry name" value="ESTRADIOL 17-BETA-DEHYDROGENASE 8-RELATED"/>
    <property type="match status" value="1"/>
</dbReference>
<gene>
    <name evidence="3" type="primary">lvr</name>
    <name evidence="3" type="ORF">Fuma_01875</name>
</gene>
<dbReference type="OrthoDB" id="9803333at2"/>
<dbReference type="EMBL" id="CP017641">
    <property type="protein sequence ID" value="APZ92265.1"/>
    <property type="molecule type" value="Genomic_DNA"/>
</dbReference>
<keyword evidence="4" id="KW-1185">Reference proteome</keyword>
<dbReference type="RefSeq" id="WP_077023911.1">
    <property type="nucleotide sequence ID" value="NZ_CP017641.1"/>
</dbReference>
<dbReference type="KEGG" id="fmr:Fuma_01875"/>
<dbReference type="STRING" id="1891926.Fuma_01875"/>
<proteinExistence type="inferred from homology"/>
<dbReference type="FunFam" id="3.40.50.720:FF:000084">
    <property type="entry name" value="Short-chain dehydrogenase reductase"/>
    <property type="match status" value="1"/>
</dbReference>
<dbReference type="Proteomes" id="UP000187735">
    <property type="component" value="Chromosome"/>
</dbReference>
<accession>A0A1P8WDV8</accession>
<dbReference type="Gene3D" id="3.40.50.720">
    <property type="entry name" value="NAD(P)-binding Rossmann-like Domain"/>
    <property type="match status" value="1"/>
</dbReference>
<dbReference type="InterPro" id="IPR002347">
    <property type="entry name" value="SDR_fam"/>
</dbReference>
<dbReference type="InterPro" id="IPR036291">
    <property type="entry name" value="NAD(P)-bd_dom_sf"/>
</dbReference>
<dbReference type="PRINTS" id="PR00081">
    <property type="entry name" value="GDHRDH"/>
</dbReference>
<dbReference type="EC" id="1.1.1.-" evidence="3"/>
<reference evidence="3 4" key="1">
    <citation type="journal article" date="2016" name="Front. Microbiol.">
        <title>Fuerstia marisgermanicae gen. nov., sp. nov., an Unusual Member of the Phylum Planctomycetes from the German Wadden Sea.</title>
        <authorList>
            <person name="Kohn T."/>
            <person name="Heuer A."/>
            <person name="Jogler M."/>
            <person name="Vollmers J."/>
            <person name="Boedeker C."/>
            <person name="Bunk B."/>
            <person name="Rast P."/>
            <person name="Borchert D."/>
            <person name="Glockner I."/>
            <person name="Freese H.M."/>
            <person name="Klenk H.P."/>
            <person name="Overmann J."/>
            <person name="Kaster A.K."/>
            <person name="Rohde M."/>
            <person name="Wiegand S."/>
            <person name="Jogler C."/>
        </authorList>
    </citation>
    <scope>NUCLEOTIDE SEQUENCE [LARGE SCALE GENOMIC DNA]</scope>
    <source>
        <strain evidence="3 4">NH11</strain>
    </source>
</reference>
<dbReference type="PRINTS" id="PR00080">
    <property type="entry name" value="SDRFAMILY"/>
</dbReference>
<dbReference type="CDD" id="cd05233">
    <property type="entry name" value="SDR_c"/>
    <property type="match status" value="1"/>
</dbReference>
<dbReference type="PANTHER" id="PTHR24321">
    <property type="entry name" value="DEHYDROGENASES, SHORT CHAIN"/>
    <property type="match status" value="1"/>
</dbReference>
<evidence type="ECO:0000256" key="1">
    <source>
        <dbReference type="ARBA" id="ARBA00006484"/>
    </source>
</evidence>
<dbReference type="SUPFAM" id="SSF51735">
    <property type="entry name" value="NAD(P)-binding Rossmann-fold domains"/>
    <property type="match status" value="1"/>
</dbReference>
<organism evidence="3 4">
    <name type="scientific">Fuerstiella marisgermanici</name>
    <dbReference type="NCBI Taxonomy" id="1891926"/>
    <lineage>
        <taxon>Bacteria</taxon>
        <taxon>Pseudomonadati</taxon>
        <taxon>Planctomycetota</taxon>
        <taxon>Planctomycetia</taxon>
        <taxon>Planctomycetales</taxon>
        <taxon>Planctomycetaceae</taxon>
        <taxon>Fuerstiella</taxon>
    </lineage>
</organism>